<dbReference type="PROSITE" id="PS00675">
    <property type="entry name" value="SIGMA54_INTERACT_1"/>
    <property type="match status" value="1"/>
</dbReference>
<dbReference type="Gene3D" id="3.40.50.300">
    <property type="entry name" value="P-loop containing nucleotide triphosphate hydrolases"/>
    <property type="match status" value="1"/>
</dbReference>
<evidence type="ECO:0000256" key="2">
    <source>
        <dbReference type="ARBA" id="ARBA00023134"/>
    </source>
</evidence>
<reference evidence="3" key="1">
    <citation type="submission" date="2024-03" db="EMBL/GenBank/DDBJ databases">
        <title>WGS assembly of Saponaria officinalis var. Norfolk2.</title>
        <authorList>
            <person name="Jenkins J."/>
            <person name="Shu S."/>
            <person name="Grimwood J."/>
            <person name="Barry K."/>
            <person name="Goodstein D."/>
            <person name="Schmutz J."/>
            <person name="Leebens-Mack J."/>
            <person name="Osbourn A."/>
        </authorList>
    </citation>
    <scope>NUCLEOTIDE SEQUENCE [LARGE SCALE GENOMIC DNA]</scope>
    <source>
        <strain evidence="3">JIC</strain>
    </source>
</reference>
<dbReference type="SUPFAM" id="SSF52540">
    <property type="entry name" value="P-loop containing nucleoside triphosphate hydrolases"/>
    <property type="match status" value="1"/>
</dbReference>
<keyword evidence="4" id="KW-1185">Reference proteome</keyword>
<protein>
    <submittedName>
        <fullName evidence="3">Uncharacterized protein</fullName>
    </submittedName>
</protein>
<proteinExistence type="predicted"/>
<evidence type="ECO:0000256" key="1">
    <source>
        <dbReference type="ARBA" id="ARBA00022741"/>
    </source>
</evidence>
<keyword evidence="2" id="KW-0342">GTP-binding</keyword>
<dbReference type="InterPro" id="IPR025662">
    <property type="entry name" value="Sigma_54_int_dom_ATP-bd_1"/>
</dbReference>
<evidence type="ECO:0000313" key="3">
    <source>
        <dbReference type="EMBL" id="KAK9748704.1"/>
    </source>
</evidence>
<dbReference type="SMART" id="SM00175">
    <property type="entry name" value="RAB"/>
    <property type="match status" value="1"/>
</dbReference>
<dbReference type="PROSITE" id="PS51419">
    <property type="entry name" value="RAB"/>
    <property type="match status" value="1"/>
</dbReference>
<dbReference type="InterPro" id="IPR027417">
    <property type="entry name" value="P-loop_NTPase"/>
</dbReference>
<dbReference type="PANTHER" id="PTHR24073">
    <property type="entry name" value="DRAB5-RELATED"/>
    <property type="match status" value="1"/>
</dbReference>
<dbReference type="PRINTS" id="PR00449">
    <property type="entry name" value="RASTRNSFRMNG"/>
</dbReference>
<dbReference type="Pfam" id="PF08477">
    <property type="entry name" value="Roc"/>
    <property type="match status" value="1"/>
</dbReference>
<accession>A0AAW1MUS2</accession>
<name>A0AAW1MUS2_SAPOF</name>
<comment type="caution">
    <text evidence="3">The sequence shown here is derived from an EMBL/GenBank/DDBJ whole genome shotgun (WGS) entry which is preliminary data.</text>
</comment>
<dbReference type="AlphaFoldDB" id="A0AAW1MUS2"/>
<dbReference type="GO" id="GO:0005525">
    <property type="term" value="F:GTP binding"/>
    <property type="evidence" value="ECO:0007669"/>
    <property type="project" value="UniProtKB-KW"/>
</dbReference>
<dbReference type="EMBL" id="JBDFQZ010000002">
    <property type="protein sequence ID" value="KAK9748704.1"/>
    <property type="molecule type" value="Genomic_DNA"/>
</dbReference>
<dbReference type="Proteomes" id="UP001443914">
    <property type="component" value="Unassembled WGS sequence"/>
</dbReference>
<sequence>MFWRENDRLTKDLHGGPPIGHVRVLVVGDSGVGKTSLVHLIVNGCAVARPPQTIGCMVSVKHLTYKSSASSSDGLKGELERDFFVELWDVCGHERYKACRSLFYSQINGIIFVYDLCQKRTKAGLQKWADEIAANGTFSAPLASGGPYGLHVPYIVVSNKADVSSKEFESGSSGNLVDFARHWVEKQGLLSSSEDLPLTASFPGNSALIAAAKEARIDKEAIMKFFHLLIKRRYFADEIPAPSPWSVSPQRTVQHSSDILSDDDIRHPTARLNSNTYKYNIHPPLPAQHNLPPPPTLYPQQPVSTSENYAFPRISRNISSELGYLKSKRADIDV</sequence>
<keyword evidence="1" id="KW-0547">Nucleotide-binding</keyword>
<organism evidence="3 4">
    <name type="scientific">Saponaria officinalis</name>
    <name type="common">Common soapwort</name>
    <name type="synonym">Lychnis saponaria</name>
    <dbReference type="NCBI Taxonomy" id="3572"/>
    <lineage>
        <taxon>Eukaryota</taxon>
        <taxon>Viridiplantae</taxon>
        <taxon>Streptophyta</taxon>
        <taxon>Embryophyta</taxon>
        <taxon>Tracheophyta</taxon>
        <taxon>Spermatophyta</taxon>
        <taxon>Magnoliopsida</taxon>
        <taxon>eudicotyledons</taxon>
        <taxon>Gunneridae</taxon>
        <taxon>Pentapetalae</taxon>
        <taxon>Caryophyllales</taxon>
        <taxon>Caryophyllaceae</taxon>
        <taxon>Caryophylleae</taxon>
        <taxon>Saponaria</taxon>
    </lineage>
</organism>
<gene>
    <name evidence="3" type="ORF">RND81_02G074500</name>
</gene>
<evidence type="ECO:0000313" key="4">
    <source>
        <dbReference type="Proteomes" id="UP001443914"/>
    </source>
</evidence>